<gene>
    <name evidence="2" type="ORF">FHW23_000089</name>
</gene>
<dbReference type="InterPro" id="IPR007560">
    <property type="entry name" value="Restrct_endonuc_IV_Mrr"/>
</dbReference>
<dbReference type="InterPro" id="IPR011335">
    <property type="entry name" value="Restrct_endonuc-II-like"/>
</dbReference>
<dbReference type="EMBL" id="JACGXP010000001">
    <property type="protein sequence ID" value="MBA8988857.1"/>
    <property type="molecule type" value="Genomic_DNA"/>
</dbReference>
<comment type="caution">
    <text evidence="2">The sequence shown here is derived from an EMBL/GenBank/DDBJ whole genome shotgun (WGS) entry which is preliminary data.</text>
</comment>
<evidence type="ECO:0000313" key="2">
    <source>
        <dbReference type="EMBL" id="MBA8988857.1"/>
    </source>
</evidence>
<proteinExistence type="predicted"/>
<dbReference type="Gene3D" id="3.40.1350.10">
    <property type="match status" value="1"/>
</dbReference>
<feature type="domain" description="Restriction endonuclease type IV Mrr" evidence="1">
    <location>
        <begin position="178"/>
        <end position="288"/>
    </location>
</feature>
<accession>A0AAW3T2X3</accession>
<dbReference type="PANTHER" id="PTHR30015:SF7">
    <property type="entry name" value="TYPE IV METHYL-DIRECTED RESTRICTION ENZYME ECOKMRR"/>
    <property type="match status" value="1"/>
</dbReference>
<dbReference type="SUPFAM" id="SSF52980">
    <property type="entry name" value="Restriction endonuclease-like"/>
    <property type="match status" value="1"/>
</dbReference>
<dbReference type="AlphaFoldDB" id="A0AAW3T2X3"/>
<evidence type="ECO:0000313" key="3">
    <source>
        <dbReference type="Proteomes" id="UP000590225"/>
    </source>
</evidence>
<dbReference type="RefSeq" id="WP_182514823.1">
    <property type="nucleotide sequence ID" value="NZ_JACGXP010000001.1"/>
</dbReference>
<reference evidence="2 3" key="1">
    <citation type="submission" date="2020-07" db="EMBL/GenBank/DDBJ databases">
        <title>Above-ground endophytic microbial communities from plants in different locations in the United States.</title>
        <authorList>
            <person name="Frank C."/>
        </authorList>
    </citation>
    <scope>NUCLEOTIDE SEQUENCE [LARGE SCALE GENOMIC DNA]</scope>
    <source>
        <strain evidence="2 3">WPL5_2</strain>
    </source>
</reference>
<dbReference type="InterPro" id="IPR052906">
    <property type="entry name" value="Type_IV_Methyl-Rstrct_Enzyme"/>
</dbReference>
<name>A0AAW3T2X3_9MICO</name>
<dbReference type="PANTHER" id="PTHR30015">
    <property type="entry name" value="MRR RESTRICTION SYSTEM PROTEIN"/>
    <property type="match status" value="1"/>
</dbReference>
<organism evidence="2 3">
    <name type="scientific">Curtobacterium pusillum</name>
    <dbReference type="NCBI Taxonomy" id="69373"/>
    <lineage>
        <taxon>Bacteria</taxon>
        <taxon>Bacillati</taxon>
        <taxon>Actinomycetota</taxon>
        <taxon>Actinomycetes</taxon>
        <taxon>Micrococcales</taxon>
        <taxon>Microbacteriaceae</taxon>
        <taxon>Curtobacterium</taxon>
    </lineage>
</organism>
<sequence>MSELEWNFFDRVMALTDEVGPGSAEDFPARFPRVLPKGMQVLTGLDYELIAEERWVEVTFTMASRERLTEVTGVEVTPEQHHAMTEEVCLALAFATLRLLPTEYYSITAQVAREGHTEGDEPLALLGFDRPQIEEDEKPDGYAWFDWLGGVSTPADPLVPALAPVQSEVTPAAVSPAQLTPREFELLLKRLLEAMGLTAKETPHSKDDGVDVIAEDHRPFHRGRVVVQAKRYAGSVGVTTVRELNGVLPLHRAQRGIVVTTGTFTREAVATARQLGIELIDGRELRQALAEHLGD</sequence>
<evidence type="ECO:0000259" key="1">
    <source>
        <dbReference type="Pfam" id="PF04471"/>
    </source>
</evidence>
<dbReference type="Proteomes" id="UP000590225">
    <property type="component" value="Unassembled WGS sequence"/>
</dbReference>
<dbReference type="Pfam" id="PF04471">
    <property type="entry name" value="Mrr_cat"/>
    <property type="match status" value="1"/>
</dbReference>
<dbReference type="GO" id="GO:0003677">
    <property type="term" value="F:DNA binding"/>
    <property type="evidence" value="ECO:0007669"/>
    <property type="project" value="InterPro"/>
</dbReference>
<dbReference type="GO" id="GO:0015666">
    <property type="term" value="F:restriction endodeoxyribonuclease activity"/>
    <property type="evidence" value="ECO:0007669"/>
    <property type="project" value="TreeGrafter"/>
</dbReference>
<dbReference type="GO" id="GO:0009307">
    <property type="term" value="P:DNA restriction-modification system"/>
    <property type="evidence" value="ECO:0007669"/>
    <property type="project" value="InterPro"/>
</dbReference>
<dbReference type="InterPro" id="IPR011856">
    <property type="entry name" value="tRNA_endonuc-like_dom_sf"/>
</dbReference>
<protein>
    <recommendedName>
        <fullName evidence="1">Restriction endonuclease type IV Mrr domain-containing protein</fullName>
    </recommendedName>
</protein>